<protein>
    <submittedName>
        <fullName evidence="2">Uncharacterized protein</fullName>
    </submittedName>
</protein>
<dbReference type="EMBL" id="MN183282">
    <property type="protein sequence ID" value="QED11628.1"/>
    <property type="molecule type" value="Genomic_DNA"/>
</dbReference>
<dbReference type="KEGG" id="vg:77936500"/>
<proteinExistence type="predicted"/>
<sequence length="35" mass="3964">MPTVNGIPVDALVFLLILFLINVVIWGYLYSKRGK</sequence>
<dbReference type="RefSeq" id="YP_010660505.1">
    <property type="nucleotide sequence ID" value="NC_070877.1"/>
</dbReference>
<evidence type="ECO:0000256" key="1">
    <source>
        <dbReference type="SAM" id="Phobius"/>
    </source>
</evidence>
<keyword evidence="3" id="KW-1185">Reference proteome</keyword>
<reference evidence="2 3" key="1">
    <citation type="submission" date="2019-07" db="EMBL/GenBank/DDBJ databases">
        <authorList>
            <person name="Abdullah A."/>
            <person name="Lima G.C."/>
            <person name="Cuneo C.K."/>
            <person name="Ennest D.C."/>
            <person name="Fritz K.J."/>
            <person name="Johnson B.T."/>
            <person name="Larson S.M."/>
            <person name="Lemunyete M.N."/>
            <person name="Murray M.B."/>
            <person name="Osmond D.E."/>
            <person name="Patras K.A."/>
            <person name="Ransibrahmanakul S."/>
            <person name="Simpson K.A."/>
            <person name="Thull B.S."/>
            <person name="Wetzel S."/>
            <person name="Bonilla J.A."/>
            <person name="Klyczek K."/>
            <person name="Garlena R.A."/>
            <person name="Russell D.A."/>
            <person name="Pope W.H."/>
            <person name="Jacobs-Sera D."/>
            <person name="Hatfull G.F."/>
        </authorList>
    </citation>
    <scope>NUCLEOTIDE SEQUENCE [LARGE SCALE GENOMIC DNA]</scope>
</reference>
<dbReference type="Proteomes" id="UP000321915">
    <property type="component" value="Segment"/>
</dbReference>
<accession>A0A5B8WPL3</accession>
<keyword evidence="1" id="KW-1133">Transmembrane helix</keyword>
<keyword evidence="1" id="KW-0472">Membrane</keyword>
<evidence type="ECO:0000313" key="2">
    <source>
        <dbReference type="EMBL" id="QED11628.1"/>
    </source>
</evidence>
<evidence type="ECO:0000313" key="3">
    <source>
        <dbReference type="Proteomes" id="UP000321915"/>
    </source>
</evidence>
<keyword evidence="1" id="KW-0812">Transmembrane</keyword>
<feature type="transmembrane region" description="Helical" evidence="1">
    <location>
        <begin position="12"/>
        <end position="30"/>
    </location>
</feature>
<organism evidence="2 3">
    <name type="scientific">Arthrobacter phage Qui</name>
    <dbReference type="NCBI Taxonomy" id="2603260"/>
    <lineage>
        <taxon>Viruses</taxon>
        <taxon>Duplodnaviria</taxon>
        <taxon>Heunggongvirae</taxon>
        <taxon>Uroviricota</taxon>
        <taxon>Caudoviricetes</taxon>
        <taxon>Quivirus</taxon>
        <taxon>Quivirus qui</taxon>
    </lineage>
</organism>
<gene>
    <name evidence="2" type="primary">139</name>
    <name evidence="2" type="ORF">SEA_QUI_139</name>
</gene>
<dbReference type="GeneID" id="77936500"/>
<name>A0A5B8WPL3_9CAUD</name>